<protein>
    <submittedName>
        <fullName evidence="1">Astra associated protein 1 Asa1</fullName>
    </submittedName>
</protein>
<evidence type="ECO:0000313" key="2">
    <source>
        <dbReference type="Proteomes" id="UP001165960"/>
    </source>
</evidence>
<dbReference type="EMBL" id="QTSX02006057">
    <property type="protein sequence ID" value="KAJ9056055.1"/>
    <property type="molecule type" value="Genomic_DNA"/>
</dbReference>
<reference evidence="1" key="1">
    <citation type="submission" date="2022-04" db="EMBL/GenBank/DDBJ databases">
        <title>Genome of the entomopathogenic fungus Entomophthora muscae.</title>
        <authorList>
            <person name="Elya C."/>
            <person name="Lovett B.R."/>
            <person name="Lee E."/>
            <person name="Macias A.M."/>
            <person name="Hajek A.E."/>
            <person name="De Bivort B.L."/>
            <person name="Kasson M.T."/>
            <person name="De Fine Licht H.H."/>
            <person name="Stajich J.E."/>
        </authorList>
    </citation>
    <scope>NUCLEOTIDE SEQUENCE</scope>
    <source>
        <strain evidence="1">Berkeley</strain>
    </source>
</reference>
<comment type="caution">
    <text evidence="1">The sequence shown here is derived from an EMBL/GenBank/DDBJ whole genome shotgun (WGS) entry which is preliminary data.</text>
</comment>
<gene>
    <name evidence="1" type="primary">asa1_2</name>
    <name evidence="1" type="ORF">DSO57_1036992</name>
</gene>
<accession>A0ACC2S174</accession>
<proteinExistence type="predicted"/>
<keyword evidence="2" id="KW-1185">Reference proteome</keyword>
<sequence length="451" mass="50300">MHSSLIQKRPNFKKNLPKFVYRGCETAVNCLEVVKLKTELGVNQHFLWAGERDGSISIYNLSSQHLVLSFENFSKSSYKSKKTGDVLDSVLGITDLDGGYVLTYSRSLEMQIWYWTLSGSALPASLVGTTDRNTLDPILFIPPFPILVASFPTDSLTFCCPSVLKALPETTKTFPDGLVRRLKWIASPFSESGLIEIVCVCLPPLATDLVLNHKVYFQSPETFFTRVTNFQAASENNMPMALELYSNACADSENSLECFLLIAFEDGSLQWHMLGLDQQLEAMQVRHQLLWEITRLHSVPILAVVVSEDKSFGFSVCLDGKLARFNLDYSGAELAKIQENDQNAPKLSQPILEPPSLESHSITMKQLDSGGSCATIRNGTIAIGHLDNNIGIYSISDMQLIRKLNFHREKIAHVFYFDGSDCIAKTLKTSSNFLFAASQDSRISLWEALEP</sequence>
<organism evidence="1 2">
    <name type="scientific">Entomophthora muscae</name>
    <dbReference type="NCBI Taxonomy" id="34485"/>
    <lineage>
        <taxon>Eukaryota</taxon>
        <taxon>Fungi</taxon>
        <taxon>Fungi incertae sedis</taxon>
        <taxon>Zoopagomycota</taxon>
        <taxon>Entomophthoromycotina</taxon>
        <taxon>Entomophthoromycetes</taxon>
        <taxon>Entomophthorales</taxon>
        <taxon>Entomophthoraceae</taxon>
        <taxon>Entomophthora</taxon>
    </lineage>
</organism>
<dbReference type="Proteomes" id="UP001165960">
    <property type="component" value="Unassembled WGS sequence"/>
</dbReference>
<name>A0ACC2S174_9FUNG</name>
<evidence type="ECO:0000313" key="1">
    <source>
        <dbReference type="EMBL" id="KAJ9056055.1"/>
    </source>
</evidence>